<dbReference type="Proteomes" id="UP001383192">
    <property type="component" value="Unassembled WGS sequence"/>
</dbReference>
<dbReference type="InterPro" id="IPR027417">
    <property type="entry name" value="P-loop_NTPase"/>
</dbReference>
<feature type="domain" description="NACHT" evidence="2">
    <location>
        <begin position="57"/>
        <end position="212"/>
    </location>
</feature>
<dbReference type="Pfam" id="PF24883">
    <property type="entry name" value="NPHP3_N"/>
    <property type="match status" value="1"/>
</dbReference>
<dbReference type="InterPro" id="IPR056884">
    <property type="entry name" value="NPHP3-like_N"/>
</dbReference>
<dbReference type="SUPFAM" id="SSF52540">
    <property type="entry name" value="P-loop containing nucleoside triphosphate hydrolases"/>
    <property type="match status" value="1"/>
</dbReference>
<protein>
    <recommendedName>
        <fullName evidence="2">NACHT domain-containing protein</fullName>
    </recommendedName>
</protein>
<dbReference type="PANTHER" id="PTHR10039:SF14">
    <property type="entry name" value="NACHT DOMAIN-CONTAINING PROTEIN"/>
    <property type="match status" value="1"/>
</dbReference>
<reference evidence="3 4" key="1">
    <citation type="submission" date="2024-01" db="EMBL/GenBank/DDBJ databases">
        <title>A draft genome for a cacao thread blight-causing isolate of Paramarasmius palmivorus.</title>
        <authorList>
            <person name="Baruah I.K."/>
            <person name="Bukari Y."/>
            <person name="Amoako-Attah I."/>
            <person name="Meinhardt L.W."/>
            <person name="Bailey B.A."/>
            <person name="Cohen S.P."/>
        </authorList>
    </citation>
    <scope>NUCLEOTIDE SEQUENCE [LARGE SCALE GENOMIC DNA]</scope>
    <source>
        <strain evidence="3 4">GH-12</strain>
    </source>
</reference>
<keyword evidence="1" id="KW-0677">Repeat</keyword>
<keyword evidence="4" id="KW-1185">Reference proteome</keyword>
<evidence type="ECO:0000313" key="3">
    <source>
        <dbReference type="EMBL" id="KAK7033625.1"/>
    </source>
</evidence>
<name>A0AAW0C386_9AGAR</name>
<evidence type="ECO:0000313" key="4">
    <source>
        <dbReference type="Proteomes" id="UP001383192"/>
    </source>
</evidence>
<evidence type="ECO:0000256" key="1">
    <source>
        <dbReference type="ARBA" id="ARBA00022737"/>
    </source>
</evidence>
<proteinExistence type="predicted"/>
<evidence type="ECO:0000259" key="2">
    <source>
        <dbReference type="PROSITE" id="PS50837"/>
    </source>
</evidence>
<organism evidence="3 4">
    <name type="scientific">Paramarasmius palmivorus</name>
    <dbReference type="NCBI Taxonomy" id="297713"/>
    <lineage>
        <taxon>Eukaryota</taxon>
        <taxon>Fungi</taxon>
        <taxon>Dikarya</taxon>
        <taxon>Basidiomycota</taxon>
        <taxon>Agaricomycotina</taxon>
        <taxon>Agaricomycetes</taxon>
        <taxon>Agaricomycetidae</taxon>
        <taxon>Agaricales</taxon>
        <taxon>Marasmiineae</taxon>
        <taxon>Marasmiaceae</taxon>
        <taxon>Paramarasmius</taxon>
    </lineage>
</organism>
<dbReference type="PROSITE" id="PS50837">
    <property type="entry name" value="NACHT"/>
    <property type="match status" value="1"/>
</dbReference>
<gene>
    <name evidence="3" type="ORF">VNI00_012624</name>
</gene>
<dbReference type="InterPro" id="IPR007111">
    <property type="entry name" value="NACHT_NTPase"/>
</dbReference>
<dbReference type="PANTHER" id="PTHR10039">
    <property type="entry name" value="AMELOGENIN"/>
    <property type="match status" value="1"/>
</dbReference>
<sequence length="454" mass="51803">MADSPTEALRTLAQNAAPNACYDSEQRFPPPNCHEGTRHQILQKLSSRIEDKSKASSVLWLHGSAGVGKSAIAQHLAEKYARNGRLAAAFFFSRSDSSRDKIRPLAASIAYQFCKPRSPFRTTLGPAIIDEIRSDPNIFHASCEKQVERLIIKASSHVDPAEQENPPNVIIIDGLDECIDRAEQERVLAIIRALISRSSSYFSWIILLCSRPEPQIRYGFNHQGFERHLETFDVNSLDDVNCDIHRYLVAKFAVLRMKYWYALEQDGPTWPGEDVLHQLVLRADGQFIFAATVIKYLDVDDESPQDRLDTIMRIYVEQGESPYSALDLLYHQILSTCRDWVKVQALLRLLVTPHDTPPNSDNDRDPLYYHPETQAQEAQKAREVRKALDKWRSLERFSDFLNIPVREVSTLIIRLHSVLQIPDATDRNIQFAHATFPEFLADPNRSGEFYTPAM</sequence>
<dbReference type="Gene3D" id="3.40.50.300">
    <property type="entry name" value="P-loop containing nucleotide triphosphate hydrolases"/>
    <property type="match status" value="1"/>
</dbReference>
<comment type="caution">
    <text evidence="3">The sequence shown here is derived from an EMBL/GenBank/DDBJ whole genome shotgun (WGS) entry which is preliminary data.</text>
</comment>
<dbReference type="AlphaFoldDB" id="A0AAW0C386"/>
<accession>A0AAW0C386</accession>
<dbReference type="EMBL" id="JAYKXP010000060">
    <property type="protein sequence ID" value="KAK7033625.1"/>
    <property type="molecule type" value="Genomic_DNA"/>
</dbReference>